<organism evidence="2 3">
    <name type="scientific">Brassica oleracea var. oleracea</name>
    <dbReference type="NCBI Taxonomy" id="109376"/>
    <lineage>
        <taxon>Eukaryota</taxon>
        <taxon>Viridiplantae</taxon>
        <taxon>Streptophyta</taxon>
        <taxon>Embryophyta</taxon>
        <taxon>Tracheophyta</taxon>
        <taxon>Spermatophyta</taxon>
        <taxon>Magnoliopsida</taxon>
        <taxon>eudicotyledons</taxon>
        <taxon>Gunneridae</taxon>
        <taxon>Pentapetalae</taxon>
        <taxon>rosids</taxon>
        <taxon>malvids</taxon>
        <taxon>Brassicales</taxon>
        <taxon>Brassicaceae</taxon>
        <taxon>Brassiceae</taxon>
        <taxon>Brassica</taxon>
    </lineage>
</organism>
<dbReference type="Gramene" id="Bo3g068740.1">
    <property type="protein sequence ID" value="Bo3g068740.1"/>
    <property type="gene ID" value="Bo3g068740"/>
</dbReference>
<dbReference type="OMA" id="FNFTSER"/>
<dbReference type="EnsemblPlants" id="Bo3g068790.1">
    <property type="protein sequence ID" value="Bo3g068790.1"/>
    <property type="gene ID" value="Bo3g068790"/>
</dbReference>
<dbReference type="PANTHER" id="PTHR31672:SF13">
    <property type="entry name" value="F-BOX PROTEIN CPR30-LIKE"/>
    <property type="match status" value="1"/>
</dbReference>
<evidence type="ECO:0000259" key="1">
    <source>
        <dbReference type="PROSITE" id="PS50181"/>
    </source>
</evidence>
<dbReference type="InterPro" id="IPR050796">
    <property type="entry name" value="SCF_F-box_component"/>
</dbReference>
<dbReference type="Pfam" id="PF00646">
    <property type="entry name" value="F-box"/>
    <property type="match status" value="1"/>
</dbReference>
<dbReference type="InterPro" id="IPR017451">
    <property type="entry name" value="F-box-assoc_interact_dom"/>
</dbReference>
<dbReference type="SMART" id="SM00256">
    <property type="entry name" value="FBOX"/>
    <property type="match status" value="1"/>
</dbReference>
<protein>
    <recommendedName>
        <fullName evidence="1">F-box domain-containing protein</fullName>
    </recommendedName>
</protein>
<evidence type="ECO:0000313" key="2">
    <source>
        <dbReference type="EnsemblPlants" id="Bo3g068740.1"/>
    </source>
</evidence>
<dbReference type="Gene3D" id="1.20.1280.50">
    <property type="match status" value="1"/>
</dbReference>
<reference evidence="2 3" key="1">
    <citation type="journal article" date="2014" name="Genome Biol.">
        <title>Transcriptome and methylome profiling reveals relics of genome dominance in the mesopolyploid Brassica oleracea.</title>
        <authorList>
            <person name="Parkin I.A."/>
            <person name="Koh C."/>
            <person name="Tang H."/>
            <person name="Robinson S.J."/>
            <person name="Kagale S."/>
            <person name="Clarke W.E."/>
            <person name="Town C.D."/>
            <person name="Nixon J."/>
            <person name="Krishnakumar V."/>
            <person name="Bidwell S.L."/>
            <person name="Denoeud F."/>
            <person name="Belcram H."/>
            <person name="Links M.G."/>
            <person name="Just J."/>
            <person name="Clarke C."/>
            <person name="Bender T."/>
            <person name="Huebert T."/>
            <person name="Mason A.S."/>
            <person name="Pires J.C."/>
            <person name="Barker G."/>
            <person name="Moore J."/>
            <person name="Walley P.G."/>
            <person name="Manoli S."/>
            <person name="Batley J."/>
            <person name="Edwards D."/>
            <person name="Nelson M.N."/>
            <person name="Wang X."/>
            <person name="Paterson A.H."/>
            <person name="King G."/>
            <person name="Bancroft I."/>
            <person name="Chalhoub B."/>
            <person name="Sharpe A.G."/>
        </authorList>
    </citation>
    <scope>NUCLEOTIDE SEQUENCE</scope>
    <source>
        <strain evidence="3">cv. TO1000</strain>
        <strain evidence="2">TO1000</strain>
    </source>
</reference>
<dbReference type="Pfam" id="PF07734">
    <property type="entry name" value="FBA_1"/>
    <property type="match status" value="1"/>
</dbReference>
<name>A0A0D3BBR3_BRAOL</name>
<dbReference type="NCBIfam" id="TIGR01640">
    <property type="entry name" value="F_box_assoc_1"/>
    <property type="match status" value="1"/>
</dbReference>
<reference evidence="2" key="2">
    <citation type="submission" date="2015-03" db="UniProtKB">
        <authorList>
            <consortium name="EnsemblPlants"/>
        </authorList>
    </citation>
    <scope>IDENTIFICATION</scope>
</reference>
<keyword evidence="3" id="KW-1185">Reference proteome</keyword>
<dbReference type="SUPFAM" id="SSF81383">
    <property type="entry name" value="F-box domain"/>
    <property type="match status" value="1"/>
</dbReference>
<accession>A0A0D3BBR3</accession>
<dbReference type="STRING" id="109376.A0A0D3BBR3"/>
<dbReference type="AlphaFoldDB" id="A0A0D3BBR3"/>
<sequence length="385" mass="44166">MSCWAEEMISSSPVKIFPSGSKKLNTLSKDGRKETTSVAYLPRDLAEEVFSRLPVTSLRGTRSTCKNWNTLTKDESFFKKHKHMGVQAASTVVMVITCQGKLTSLDHSDRVDISLVYHCDGLLLCIAKDFASFVVWNPYTSQTLWLKPPSPHPRLDWYSYAIGYENGSKSSCRSSYKILRFVDPLRNGFVEYEIYDLSSNSWRIFMHVACLSREILIGFLEKGIQVGEPFEVADFLICFDFTTERFGPRLSLPFHTGFECTVTLSSVREEQLAVLLQVDYLLRMEIWVTTKIEPEDVSWNKLFLAVNMEPFLDFQFGMSQGSFFLDQEKRVVVVFDKHTDMRFTRNIAYVIGEGGYFRQVDLGESVEYHRPFGCSYVPSLAQIKQ</sequence>
<dbReference type="Proteomes" id="UP000032141">
    <property type="component" value="Chromosome C3"/>
</dbReference>
<dbReference type="InterPro" id="IPR006527">
    <property type="entry name" value="F-box-assoc_dom_typ1"/>
</dbReference>
<dbReference type="InterPro" id="IPR036047">
    <property type="entry name" value="F-box-like_dom_sf"/>
</dbReference>
<dbReference type="Gramene" id="Bo3g068790.1">
    <property type="protein sequence ID" value="Bo3g068790.1"/>
    <property type="gene ID" value="Bo3g068790"/>
</dbReference>
<feature type="domain" description="F-box" evidence="1">
    <location>
        <begin position="35"/>
        <end position="81"/>
    </location>
</feature>
<dbReference type="InterPro" id="IPR001810">
    <property type="entry name" value="F-box_dom"/>
</dbReference>
<dbReference type="PANTHER" id="PTHR31672">
    <property type="entry name" value="BNACNNG10540D PROTEIN"/>
    <property type="match status" value="1"/>
</dbReference>
<evidence type="ECO:0000313" key="3">
    <source>
        <dbReference type="Proteomes" id="UP000032141"/>
    </source>
</evidence>
<dbReference type="CDD" id="cd22157">
    <property type="entry name" value="F-box_AtFBW1-like"/>
    <property type="match status" value="1"/>
</dbReference>
<proteinExistence type="predicted"/>
<dbReference type="PROSITE" id="PS50181">
    <property type="entry name" value="FBOX"/>
    <property type="match status" value="1"/>
</dbReference>
<dbReference type="HOGENOM" id="CLU_034692_0_0_1"/>
<dbReference type="EnsemblPlants" id="Bo3g068740.1">
    <property type="protein sequence ID" value="Bo3g068740.1"/>
    <property type="gene ID" value="Bo3g068740"/>
</dbReference>